<sequence length="430" mass="47298">MSEFSSPASQLLELEGIEDIDPSRNESTLPSYTRRPSAGCSTVLMNRRTKKFTYKLAKSLTQPGISLSISGDSKLSKDLPSFMEGDQVAGAVQISVHSGQDIRSISVSLRGRVLTGRSSDGVFTFLNLHDTLWSGELGDLQAHKDPTGEYDYSWPFSLALPKDVVVSPGNDGRSRTFPLPHTFVESGIPARVLYQLVVSVKQSKWKRNRRVSTQIGYFQSNQSFRDLATSADEPSDGTWKTLKTVTVTGSVAQFQHRPASLDCTLSLKGSSSYTRGSAIPLRLEIQSQDRLALELLSSPDAVNVHLNRRIRYKDVQMFGGSSSRWSTVIESVGAVTWVPQAGEGNLSETTPSPDYYRSALTGKLKLKRSLVPSASIANLSIEYFISLYPFSSPAFLSKDNKSTPLISRNVQINTDLSVYPDDLASLYNFD</sequence>
<dbReference type="Proteomes" id="UP000518752">
    <property type="component" value="Unassembled WGS sequence"/>
</dbReference>
<proteinExistence type="predicted"/>
<organism evidence="2 3">
    <name type="scientific">Collybiopsis confluens</name>
    <dbReference type="NCBI Taxonomy" id="2823264"/>
    <lineage>
        <taxon>Eukaryota</taxon>
        <taxon>Fungi</taxon>
        <taxon>Dikarya</taxon>
        <taxon>Basidiomycota</taxon>
        <taxon>Agaricomycotina</taxon>
        <taxon>Agaricomycetes</taxon>
        <taxon>Agaricomycetidae</taxon>
        <taxon>Agaricales</taxon>
        <taxon>Marasmiineae</taxon>
        <taxon>Omphalotaceae</taxon>
        <taxon>Collybiopsis</taxon>
    </lineage>
</organism>
<evidence type="ECO:0000256" key="1">
    <source>
        <dbReference type="SAM" id="MobiDB-lite"/>
    </source>
</evidence>
<dbReference type="AlphaFoldDB" id="A0A8H5HY14"/>
<name>A0A8H5HY14_9AGAR</name>
<accession>A0A8H5HY14</accession>
<keyword evidence="3" id="KW-1185">Reference proteome</keyword>
<evidence type="ECO:0008006" key="4">
    <source>
        <dbReference type="Google" id="ProtNLM"/>
    </source>
</evidence>
<dbReference type="InterPro" id="IPR014752">
    <property type="entry name" value="Arrestin-like_C"/>
</dbReference>
<dbReference type="Gene3D" id="2.60.40.640">
    <property type="match status" value="1"/>
</dbReference>
<evidence type="ECO:0000313" key="2">
    <source>
        <dbReference type="EMBL" id="KAF5391525.1"/>
    </source>
</evidence>
<evidence type="ECO:0000313" key="3">
    <source>
        <dbReference type="Proteomes" id="UP000518752"/>
    </source>
</evidence>
<protein>
    <recommendedName>
        <fullName evidence="4">Arrestin-like N-terminal domain-containing protein</fullName>
    </recommendedName>
</protein>
<reference evidence="2 3" key="1">
    <citation type="journal article" date="2020" name="ISME J.">
        <title>Uncovering the hidden diversity of litter-decomposition mechanisms in mushroom-forming fungi.</title>
        <authorList>
            <person name="Floudas D."/>
            <person name="Bentzer J."/>
            <person name="Ahren D."/>
            <person name="Johansson T."/>
            <person name="Persson P."/>
            <person name="Tunlid A."/>
        </authorList>
    </citation>
    <scope>NUCLEOTIDE SEQUENCE [LARGE SCALE GENOMIC DNA]</scope>
    <source>
        <strain evidence="2 3">CBS 406.79</strain>
    </source>
</reference>
<dbReference type="EMBL" id="JAACJN010000009">
    <property type="protein sequence ID" value="KAF5391525.1"/>
    <property type="molecule type" value="Genomic_DNA"/>
</dbReference>
<feature type="region of interest" description="Disordered" evidence="1">
    <location>
        <begin position="15"/>
        <end position="36"/>
    </location>
</feature>
<comment type="caution">
    <text evidence="2">The sequence shown here is derived from an EMBL/GenBank/DDBJ whole genome shotgun (WGS) entry which is preliminary data.</text>
</comment>
<gene>
    <name evidence="2" type="ORF">D9757_002501</name>
</gene>
<dbReference type="OrthoDB" id="3262423at2759"/>